<name>A0ACC6SFI6_9BACI</name>
<keyword evidence="2" id="KW-1185">Reference proteome</keyword>
<protein>
    <submittedName>
        <fullName evidence="1">Uncharacterized protein</fullName>
    </submittedName>
</protein>
<organism evidence="1 2">
    <name type="scientific">Robertmurraya yapensis</name>
    <name type="common">ex Hitch et al 2024</name>
    <dbReference type="NCBI Taxonomy" id="3133160"/>
    <lineage>
        <taxon>Bacteria</taxon>
        <taxon>Bacillati</taxon>
        <taxon>Bacillota</taxon>
        <taxon>Bacilli</taxon>
        <taxon>Bacillales</taxon>
        <taxon>Bacillaceae</taxon>
        <taxon>Robertmurraya</taxon>
    </lineage>
</organism>
<reference evidence="1" key="1">
    <citation type="submission" date="2024-03" db="EMBL/GenBank/DDBJ databases">
        <title>Human intestinal bacterial collection.</title>
        <authorList>
            <person name="Pauvert C."/>
            <person name="Hitch T.C.A."/>
            <person name="Clavel T."/>
        </authorList>
    </citation>
    <scope>NUCLEOTIDE SEQUENCE</scope>
    <source>
        <strain evidence="1">CLA-AA-H227</strain>
    </source>
</reference>
<evidence type="ECO:0000313" key="2">
    <source>
        <dbReference type="Proteomes" id="UP001439875"/>
    </source>
</evidence>
<gene>
    <name evidence="1" type="ORF">WMO40_19450</name>
</gene>
<evidence type="ECO:0000313" key="1">
    <source>
        <dbReference type="EMBL" id="MEQ2528856.1"/>
    </source>
</evidence>
<accession>A0ACC6SFI6</accession>
<sequence length="255" mass="29643">MFQKCRLCGEEKKLIKSHIVPEGFYKKIYDDKRRFFLTSHSRNTATLMQKGQREELLCKECDSNLLGNKYDKYGIEVIRDGLQIQTFTDFEKEIWVGLDYNKFKIFLLSVLWRAHIAQNFHTGITLEKSIETMIVDSIKSGHAPKENVIPIVGLSLVDPQDSDFKCDEIITSGNTYKREGQLNSKTYIIIFGGYAWTFIVPSAEKNDPQENFYLKENGIMVFPKQNIYDFTPLTQLMKSIHLANDNFNRINRSNK</sequence>
<dbReference type="Proteomes" id="UP001439875">
    <property type="component" value="Unassembled WGS sequence"/>
</dbReference>
<proteinExistence type="predicted"/>
<comment type="caution">
    <text evidence="1">The sequence shown here is derived from an EMBL/GenBank/DDBJ whole genome shotgun (WGS) entry which is preliminary data.</text>
</comment>
<dbReference type="EMBL" id="JBBMEW010000023">
    <property type="protein sequence ID" value="MEQ2528856.1"/>
    <property type="molecule type" value="Genomic_DNA"/>
</dbReference>